<evidence type="ECO:0000256" key="1">
    <source>
        <dbReference type="ARBA" id="ARBA00022741"/>
    </source>
</evidence>
<dbReference type="PROSITE" id="PS51419">
    <property type="entry name" value="RAB"/>
    <property type="match status" value="1"/>
</dbReference>
<proteinExistence type="predicted"/>
<dbReference type="Proteomes" id="UP001642409">
    <property type="component" value="Unassembled WGS sequence"/>
</dbReference>
<evidence type="ECO:0000313" key="3">
    <source>
        <dbReference type="EMBL" id="CAL5990393.1"/>
    </source>
</evidence>
<reference evidence="2" key="1">
    <citation type="submission" date="2023-06" db="EMBL/GenBank/DDBJ databases">
        <authorList>
            <person name="Kurt Z."/>
        </authorList>
    </citation>
    <scope>NUCLEOTIDE SEQUENCE</scope>
</reference>
<dbReference type="EMBL" id="CATOUU010000654">
    <property type="protein sequence ID" value="CAI9938182.1"/>
    <property type="molecule type" value="Genomic_DNA"/>
</dbReference>
<dbReference type="SMART" id="SM00174">
    <property type="entry name" value="RHO"/>
    <property type="match status" value="1"/>
</dbReference>
<dbReference type="SMART" id="SM00173">
    <property type="entry name" value="RAS"/>
    <property type="match status" value="1"/>
</dbReference>
<dbReference type="NCBIfam" id="TIGR00231">
    <property type="entry name" value="small_GTP"/>
    <property type="match status" value="1"/>
</dbReference>
<evidence type="ECO:0000313" key="4">
    <source>
        <dbReference type="Proteomes" id="UP001642409"/>
    </source>
</evidence>
<dbReference type="SMART" id="SM00175">
    <property type="entry name" value="RAB"/>
    <property type="match status" value="1"/>
</dbReference>
<dbReference type="Pfam" id="PF00071">
    <property type="entry name" value="Ras"/>
    <property type="match status" value="1"/>
</dbReference>
<dbReference type="SMART" id="SM00176">
    <property type="entry name" value="RAN"/>
    <property type="match status" value="1"/>
</dbReference>
<dbReference type="EMBL" id="CAXDID020000025">
    <property type="protein sequence ID" value="CAL5990393.1"/>
    <property type="molecule type" value="Genomic_DNA"/>
</dbReference>
<dbReference type="PROSITE" id="PS51421">
    <property type="entry name" value="RAS"/>
    <property type="match status" value="1"/>
</dbReference>
<dbReference type="GO" id="GO:0005525">
    <property type="term" value="F:GTP binding"/>
    <property type="evidence" value="ECO:0007669"/>
    <property type="project" value="InterPro"/>
</dbReference>
<dbReference type="InterPro" id="IPR001806">
    <property type="entry name" value="Small_GTPase"/>
</dbReference>
<dbReference type="PRINTS" id="PR00449">
    <property type="entry name" value="RASTRNSFRMNG"/>
</dbReference>
<sequence>MSEEFKVALVGDTGVGKTCLAVRFVSNIFNIAQASTSGASFMRKTLTIDDKTIKFQIWDTAGQEKFRSLAPMYYRSAAAVVVVFDVTRRASFEDVQYWIKEVKTNGDKDAIIVVVGNKIDKSGRNVTAEEATSYAKSIQAFYIEASAQTGEGVTSIFTHLAQQNLKGKTTSQQFIDDEPKDNKSKSCC</sequence>
<organism evidence="2">
    <name type="scientific">Hexamita inflata</name>
    <dbReference type="NCBI Taxonomy" id="28002"/>
    <lineage>
        <taxon>Eukaryota</taxon>
        <taxon>Metamonada</taxon>
        <taxon>Diplomonadida</taxon>
        <taxon>Hexamitidae</taxon>
        <taxon>Hexamitinae</taxon>
        <taxon>Hexamita</taxon>
    </lineage>
</organism>
<gene>
    <name evidence="3" type="ORF">HINF_LOCUS11320</name>
    <name evidence="2" type="ORF">HINF_LOCUS25827</name>
</gene>
<dbReference type="FunFam" id="3.40.50.300:FF:000808">
    <property type="entry name" value="Small GTP-binding protein, putative"/>
    <property type="match status" value="1"/>
</dbReference>
<dbReference type="PROSITE" id="PS51420">
    <property type="entry name" value="RHO"/>
    <property type="match status" value="1"/>
</dbReference>
<protein>
    <submittedName>
        <fullName evidence="2">Rab1a</fullName>
    </submittedName>
</protein>
<keyword evidence="4" id="KW-1185">Reference proteome</keyword>
<comment type="caution">
    <text evidence="2">The sequence shown here is derived from an EMBL/GenBank/DDBJ whole genome shotgun (WGS) entry which is preliminary data.</text>
</comment>
<reference evidence="3 4" key="2">
    <citation type="submission" date="2024-07" db="EMBL/GenBank/DDBJ databases">
        <authorList>
            <person name="Akdeniz Z."/>
        </authorList>
    </citation>
    <scope>NUCLEOTIDE SEQUENCE [LARGE SCALE GENOMIC DNA]</scope>
</reference>
<dbReference type="SUPFAM" id="SSF52540">
    <property type="entry name" value="P-loop containing nucleoside triphosphate hydrolases"/>
    <property type="match status" value="1"/>
</dbReference>
<dbReference type="SMART" id="SM00177">
    <property type="entry name" value="ARF"/>
    <property type="match status" value="1"/>
</dbReference>
<keyword evidence="1" id="KW-0547">Nucleotide-binding</keyword>
<name>A0AA86PH49_9EUKA</name>
<dbReference type="InterPro" id="IPR027417">
    <property type="entry name" value="P-loop_NTPase"/>
</dbReference>
<dbReference type="PANTHER" id="PTHR47978">
    <property type="match status" value="1"/>
</dbReference>
<accession>A0AA86PH49</accession>
<dbReference type="AlphaFoldDB" id="A0AA86PH49"/>
<dbReference type="InterPro" id="IPR005225">
    <property type="entry name" value="Small_GTP-bd"/>
</dbReference>
<dbReference type="GO" id="GO:0003924">
    <property type="term" value="F:GTPase activity"/>
    <property type="evidence" value="ECO:0007669"/>
    <property type="project" value="InterPro"/>
</dbReference>
<evidence type="ECO:0000313" key="2">
    <source>
        <dbReference type="EMBL" id="CAI9938182.1"/>
    </source>
</evidence>
<dbReference type="Gene3D" id="3.40.50.300">
    <property type="entry name" value="P-loop containing nucleotide triphosphate hydrolases"/>
    <property type="match status" value="1"/>
</dbReference>